<dbReference type="Proteomes" id="UP000286045">
    <property type="component" value="Unassembled WGS sequence"/>
</dbReference>
<evidence type="ECO:0000313" key="10">
    <source>
        <dbReference type="Proteomes" id="UP000286045"/>
    </source>
</evidence>
<keyword evidence="2 8" id="KW-0812">Transmembrane</keyword>
<feature type="region of interest" description="Disordered" evidence="7">
    <location>
        <begin position="258"/>
        <end position="280"/>
    </location>
</feature>
<evidence type="ECO:0000256" key="3">
    <source>
        <dbReference type="ARBA" id="ARBA00022989"/>
    </source>
</evidence>
<keyword evidence="10" id="KW-1185">Reference proteome</keyword>
<organism evidence="9 10">
    <name type="scientific">Xylaria grammica</name>
    <dbReference type="NCBI Taxonomy" id="363999"/>
    <lineage>
        <taxon>Eukaryota</taxon>
        <taxon>Fungi</taxon>
        <taxon>Dikarya</taxon>
        <taxon>Ascomycota</taxon>
        <taxon>Pezizomycotina</taxon>
        <taxon>Sordariomycetes</taxon>
        <taxon>Xylariomycetidae</taxon>
        <taxon>Xylariales</taxon>
        <taxon>Xylariaceae</taxon>
        <taxon>Xylaria</taxon>
    </lineage>
</organism>
<keyword evidence="1" id="KW-0808">Transferase</keyword>
<name>A0A439D751_9PEZI</name>
<dbReference type="STRING" id="363999.A0A439D751"/>
<feature type="transmembrane region" description="Helical" evidence="8">
    <location>
        <begin position="31"/>
        <end position="54"/>
    </location>
</feature>
<evidence type="ECO:0000256" key="2">
    <source>
        <dbReference type="ARBA" id="ARBA00022692"/>
    </source>
</evidence>
<keyword evidence="3 8" id="KW-1133">Transmembrane helix</keyword>
<evidence type="ECO:0000256" key="4">
    <source>
        <dbReference type="ARBA" id="ARBA00023098"/>
    </source>
</evidence>
<accession>A0A439D751</accession>
<gene>
    <name evidence="9" type="ORF">EKO27_g4861</name>
</gene>
<dbReference type="PANTHER" id="PTHR23063:SF60">
    <property type="entry name" value="LYSOPHOSPHATIDIC ACID:OLEOYL-COA ACYLTRANSFERASE 1"/>
    <property type="match status" value="1"/>
</dbReference>
<dbReference type="GO" id="GO:0006629">
    <property type="term" value="P:lipid metabolic process"/>
    <property type="evidence" value="ECO:0007669"/>
    <property type="project" value="UniProtKB-KW"/>
</dbReference>
<protein>
    <recommendedName>
        <fullName evidence="11">Phospholipid/glycerol acyltransferase domain-containing protein</fullName>
    </recommendedName>
</protein>
<reference evidence="9 10" key="1">
    <citation type="submission" date="2018-12" db="EMBL/GenBank/DDBJ databases">
        <title>Draft genome sequence of Xylaria grammica IHI A82.</title>
        <authorList>
            <person name="Buettner E."/>
            <person name="Kellner H."/>
        </authorList>
    </citation>
    <scope>NUCLEOTIDE SEQUENCE [LARGE SCALE GENOMIC DNA]</scope>
    <source>
        <strain evidence="9 10">IHI A82</strain>
    </source>
</reference>
<keyword evidence="5 8" id="KW-0472">Membrane</keyword>
<comment type="caution">
    <text evidence="9">The sequence shown here is derived from an EMBL/GenBank/DDBJ whole genome shotgun (WGS) entry which is preliminary data.</text>
</comment>
<evidence type="ECO:0000313" key="9">
    <source>
        <dbReference type="EMBL" id="RWA10226.1"/>
    </source>
</evidence>
<sequence length="328" mass="36191">MEKYSQFRDRGSGISPFLPAAKPTSITAKILGTWIFILRLPLFVVYCSLYFLVLDHLPIPPVLRKLLLWAMLAIPGVWWIDLQLDGVKRGSLSQQPASRFPRERAVIAAQFTSPVDAVYLATIFDPIFVVSYPDTRKVQRVSLFRAMALALAPPSTTAPRTGLTDLRALVKENPHRVIAVFPEMTTTNGKGILPFSPSLLATPTDANIFPISMRYTAPDITTPIPGAWLSFLWNLLRRPTHCVRVRVAEGVSNTSVAVNGLNHPSMEDTAGEGENGGHDLTPEEERLLNGISDSLARLARNKRVGLTLRDKAAFVEAWSKGKGAWGRL</sequence>
<evidence type="ECO:0000256" key="1">
    <source>
        <dbReference type="ARBA" id="ARBA00022679"/>
    </source>
</evidence>
<dbReference type="EMBL" id="RYZI01000122">
    <property type="protein sequence ID" value="RWA10226.1"/>
    <property type="molecule type" value="Genomic_DNA"/>
</dbReference>
<evidence type="ECO:0000256" key="6">
    <source>
        <dbReference type="ARBA" id="ARBA00023315"/>
    </source>
</evidence>
<keyword evidence="6" id="KW-0012">Acyltransferase</keyword>
<dbReference type="AlphaFoldDB" id="A0A439D751"/>
<keyword evidence="4" id="KW-0443">Lipid metabolism</keyword>
<evidence type="ECO:0008006" key="11">
    <source>
        <dbReference type="Google" id="ProtNLM"/>
    </source>
</evidence>
<evidence type="ECO:0000256" key="8">
    <source>
        <dbReference type="SAM" id="Phobius"/>
    </source>
</evidence>
<dbReference type="PANTHER" id="PTHR23063">
    <property type="entry name" value="PHOSPHOLIPID ACYLTRANSFERASE"/>
    <property type="match status" value="1"/>
</dbReference>
<evidence type="ECO:0000256" key="5">
    <source>
        <dbReference type="ARBA" id="ARBA00023136"/>
    </source>
</evidence>
<evidence type="ECO:0000256" key="7">
    <source>
        <dbReference type="SAM" id="MobiDB-lite"/>
    </source>
</evidence>
<dbReference type="GO" id="GO:0016746">
    <property type="term" value="F:acyltransferase activity"/>
    <property type="evidence" value="ECO:0007669"/>
    <property type="project" value="UniProtKB-KW"/>
</dbReference>
<proteinExistence type="predicted"/>